<comment type="caution">
    <text evidence="3">The sequence shown here is derived from an EMBL/GenBank/DDBJ whole genome shotgun (WGS) entry which is preliminary data.</text>
</comment>
<dbReference type="GO" id="GO:0005634">
    <property type="term" value="C:nucleus"/>
    <property type="evidence" value="ECO:0007669"/>
    <property type="project" value="UniProtKB-SubCell"/>
</dbReference>
<reference evidence="3 4" key="1">
    <citation type="submission" date="2020-10" db="EMBL/GenBank/DDBJ databases">
        <title>The Coptis chinensis genome and diversification of protoberbering-type alkaloids.</title>
        <authorList>
            <person name="Wang B."/>
            <person name="Shu S."/>
            <person name="Song C."/>
            <person name="Liu Y."/>
        </authorList>
    </citation>
    <scope>NUCLEOTIDE SEQUENCE [LARGE SCALE GENOMIC DNA]</scope>
    <source>
        <strain evidence="3">HL-2020</strain>
        <tissue evidence="3">Leaf</tissue>
    </source>
</reference>
<name>A0A835IMS8_9MAGN</name>
<protein>
    <submittedName>
        <fullName evidence="3">Uncharacterized protein</fullName>
    </submittedName>
</protein>
<evidence type="ECO:0000313" key="3">
    <source>
        <dbReference type="EMBL" id="KAF9619392.1"/>
    </source>
</evidence>
<dbReference type="PANTHER" id="PTHR33172">
    <property type="entry name" value="OS08G0516900 PROTEIN"/>
    <property type="match status" value="1"/>
</dbReference>
<dbReference type="InterPro" id="IPR051992">
    <property type="entry name" value="OxStress_Response_Reg"/>
</dbReference>
<dbReference type="OrthoDB" id="1938584at2759"/>
<evidence type="ECO:0000256" key="2">
    <source>
        <dbReference type="ARBA" id="ARBA00023242"/>
    </source>
</evidence>
<gene>
    <name evidence="3" type="ORF">IFM89_006579</name>
</gene>
<sequence length="103" mass="11659">MEMVSDMCLENPKKEITEVSNFDMGALSACLPKKRKGLSTYYTGKSQSFTSLADVHCLEDLKKPEIPQAKKRKYLRRENTQIASVPCRRISNSNHFAAPFVGF</sequence>
<comment type="subcellular location">
    <subcellularLocation>
        <location evidence="1">Nucleus</location>
    </subcellularLocation>
</comment>
<proteinExistence type="predicted"/>
<organism evidence="3 4">
    <name type="scientific">Coptis chinensis</name>
    <dbReference type="NCBI Taxonomy" id="261450"/>
    <lineage>
        <taxon>Eukaryota</taxon>
        <taxon>Viridiplantae</taxon>
        <taxon>Streptophyta</taxon>
        <taxon>Embryophyta</taxon>
        <taxon>Tracheophyta</taxon>
        <taxon>Spermatophyta</taxon>
        <taxon>Magnoliopsida</taxon>
        <taxon>Ranunculales</taxon>
        <taxon>Ranunculaceae</taxon>
        <taxon>Coptidoideae</taxon>
        <taxon>Coptis</taxon>
    </lineage>
</organism>
<keyword evidence="4" id="KW-1185">Reference proteome</keyword>
<dbReference type="AlphaFoldDB" id="A0A835IMS8"/>
<evidence type="ECO:0000256" key="1">
    <source>
        <dbReference type="ARBA" id="ARBA00004123"/>
    </source>
</evidence>
<keyword evidence="2" id="KW-0539">Nucleus</keyword>
<evidence type="ECO:0000313" key="4">
    <source>
        <dbReference type="Proteomes" id="UP000631114"/>
    </source>
</evidence>
<dbReference type="EMBL" id="JADFTS010000002">
    <property type="protein sequence ID" value="KAF9619392.1"/>
    <property type="molecule type" value="Genomic_DNA"/>
</dbReference>
<dbReference type="PANTHER" id="PTHR33172:SF38">
    <property type="entry name" value="GENOME ASSEMBLY, CHROMOSOME: A01"/>
    <property type="match status" value="1"/>
</dbReference>
<dbReference type="Proteomes" id="UP000631114">
    <property type="component" value="Unassembled WGS sequence"/>
</dbReference>
<accession>A0A835IMS8</accession>
<dbReference type="GO" id="GO:0006950">
    <property type="term" value="P:response to stress"/>
    <property type="evidence" value="ECO:0007669"/>
    <property type="project" value="UniProtKB-ARBA"/>
</dbReference>